<keyword evidence="2" id="KW-0732">Signal</keyword>
<dbReference type="AlphaFoldDB" id="A0AA38FSR0"/>
<evidence type="ECO:0000256" key="1">
    <source>
        <dbReference type="SAM" id="MobiDB-lite"/>
    </source>
</evidence>
<feature type="chain" id="PRO_5041288860" description="DUF4283 domain-containing protein" evidence="2">
    <location>
        <begin position="20"/>
        <end position="352"/>
    </location>
</feature>
<accession>A0AA38FSR0</accession>
<sequence>MKKIKSNAFLVWVNLPTLALKFWEVEVLRGIARAIGDFLVIESKTLSRTRMVSPRICVNVSSGRRPLTCICLSSVHVEVKREIEYEQYLVYCVKCKFVGHGAMFFNGLVQAWKSNLLIFVDRCVAILGPDTLIYGGPKPKFDGELLSSSGFVEEHMEGVVVMLSVALVAGSASHGQSDEKLIDPHGFKTNPTYSVGFFETENKTSSGTEEEEDYFLGYEIEESMKKLAMPSPVSMEKSFMTKDSFEDSRWKHQKRKNRDLKNHIKSDSTKPESLNPAVEETPFGKLEVILEINKEDNLKLSSQTSHSQINLRSLKVLSFWEGERYKEYIKETFGHAIDSYDEWHTMQSRRIK</sequence>
<feature type="signal peptide" evidence="2">
    <location>
        <begin position="1"/>
        <end position="19"/>
    </location>
</feature>
<feature type="compositionally biased region" description="Basic and acidic residues" evidence="1">
    <location>
        <begin position="259"/>
        <end position="270"/>
    </location>
</feature>
<evidence type="ECO:0000313" key="4">
    <source>
        <dbReference type="Proteomes" id="UP000824469"/>
    </source>
</evidence>
<evidence type="ECO:0008006" key="5">
    <source>
        <dbReference type="Google" id="ProtNLM"/>
    </source>
</evidence>
<name>A0AA38FSR0_TAXCH</name>
<dbReference type="PANTHER" id="PTHR31286">
    <property type="entry name" value="GLYCINE-RICH CELL WALL STRUCTURAL PROTEIN 1.8-LIKE"/>
    <property type="match status" value="1"/>
</dbReference>
<gene>
    <name evidence="3" type="ORF">KI387_037568</name>
</gene>
<organism evidence="3 4">
    <name type="scientific">Taxus chinensis</name>
    <name type="common">Chinese yew</name>
    <name type="synonym">Taxus wallichiana var. chinensis</name>
    <dbReference type="NCBI Taxonomy" id="29808"/>
    <lineage>
        <taxon>Eukaryota</taxon>
        <taxon>Viridiplantae</taxon>
        <taxon>Streptophyta</taxon>
        <taxon>Embryophyta</taxon>
        <taxon>Tracheophyta</taxon>
        <taxon>Spermatophyta</taxon>
        <taxon>Pinopsida</taxon>
        <taxon>Pinidae</taxon>
        <taxon>Conifers II</taxon>
        <taxon>Cupressales</taxon>
        <taxon>Taxaceae</taxon>
        <taxon>Taxus</taxon>
    </lineage>
</organism>
<dbReference type="PANTHER" id="PTHR31286:SF180">
    <property type="entry name" value="OS10G0362600 PROTEIN"/>
    <property type="match status" value="1"/>
</dbReference>
<comment type="caution">
    <text evidence="3">The sequence shown here is derived from an EMBL/GenBank/DDBJ whole genome shotgun (WGS) entry which is preliminary data.</text>
</comment>
<dbReference type="InterPro" id="IPR040256">
    <property type="entry name" value="At4g02000-like"/>
</dbReference>
<dbReference type="Proteomes" id="UP000824469">
    <property type="component" value="Unassembled WGS sequence"/>
</dbReference>
<keyword evidence="4" id="KW-1185">Reference proteome</keyword>
<evidence type="ECO:0000313" key="3">
    <source>
        <dbReference type="EMBL" id="KAH9309657.1"/>
    </source>
</evidence>
<reference evidence="3 4" key="1">
    <citation type="journal article" date="2021" name="Nat. Plants">
        <title>The Taxus genome provides insights into paclitaxel biosynthesis.</title>
        <authorList>
            <person name="Xiong X."/>
            <person name="Gou J."/>
            <person name="Liao Q."/>
            <person name="Li Y."/>
            <person name="Zhou Q."/>
            <person name="Bi G."/>
            <person name="Li C."/>
            <person name="Du R."/>
            <person name="Wang X."/>
            <person name="Sun T."/>
            <person name="Guo L."/>
            <person name="Liang H."/>
            <person name="Lu P."/>
            <person name="Wu Y."/>
            <person name="Zhang Z."/>
            <person name="Ro D.K."/>
            <person name="Shang Y."/>
            <person name="Huang S."/>
            <person name="Yan J."/>
        </authorList>
    </citation>
    <scope>NUCLEOTIDE SEQUENCE [LARGE SCALE GENOMIC DNA]</scope>
    <source>
        <strain evidence="3">Ta-2019</strain>
    </source>
</reference>
<feature type="region of interest" description="Disordered" evidence="1">
    <location>
        <begin position="246"/>
        <end position="277"/>
    </location>
</feature>
<proteinExistence type="predicted"/>
<protein>
    <recommendedName>
        <fullName evidence="5">DUF4283 domain-containing protein</fullName>
    </recommendedName>
</protein>
<dbReference type="EMBL" id="JAHRHJ020000007">
    <property type="protein sequence ID" value="KAH9309657.1"/>
    <property type="molecule type" value="Genomic_DNA"/>
</dbReference>
<evidence type="ECO:0000256" key="2">
    <source>
        <dbReference type="SAM" id="SignalP"/>
    </source>
</evidence>